<dbReference type="GO" id="GO:0008982">
    <property type="term" value="F:protein-N(PI)-phosphohistidine-sugar phosphotransferase activity"/>
    <property type="evidence" value="ECO:0007669"/>
    <property type="project" value="InterPro"/>
</dbReference>
<evidence type="ECO:0000256" key="2">
    <source>
        <dbReference type="ARBA" id="ARBA00022448"/>
    </source>
</evidence>
<gene>
    <name evidence="14" type="ORF">HHU08_20560</name>
</gene>
<dbReference type="RefSeq" id="WP_169189175.1">
    <property type="nucleotide sequence ID" value="NZ_JABBPK010000001.1"/>
</dbReference>
<evidence type="ECO:0000313" key="14">
    <source>
        <dbReference type="EMBL" id="NMO79344.1"/>
    </source>
</evidence>
<comment type="function">
    <text evidence="8">The phosphoenolpyruvate-dependent sugar phosphotransferase system (sugar PTS), a major carbohydrate active transport system, catalyzes the phosphorylation of incoming sugar substrates concomitantly with their translocation across the cell membrane. The enzyme II UlaABC PTS system is involved in ascorbate transport.</text>
</comment>
<organism evidence="14 15">
    <name type="scientific">Niallia alba</name>
    <dbReference type="NCBI Taxonomy" id="2729105"/>
    <lineage>
        <taxon>Bacteria</taxon>
        <taxon>Bacillati</taxon>
        <taxon>Bacillota</taxon>
        <taxon>Bacilli</taxon>
        <taxon>Bacillales</taxon>
        <taxon>Bacillaceae</taxon>
        <taxon>Niallia</taxon>
    </lineage>
</organism>
<accession>A0A7Y0KD04</accession>
<evidence type="ECO:0000256" key="7">
    <source>
        <dbReference type="ARBA" id="ARBA00022777"/>
    </source>
</evidence>
<dbReference type="InterPro" id="IPR051351">
    <property type="entry name" value="Ascorbate-PTS_EIIA_comp"/>
</dbReference>
<dbReference type="CDD" id="cd05568">
    <property type="entry name" value="PTS_IIB_bgl_like"/>
    <property type="match status" value="1"/>
</dbReference>
<reference evidence="14 15" key="1">
    <citation type="submission" date="2020-04" db="EMBL/GenBank/DDBJ databases">
        <title>Bacillus sp. UniB3 isolated from commercial digestive syrup.</title>
        <authorList>
            <person name="Thorat V."/>
            <person name="Kirdat K."/>
            <person name="Tiwarekar B."/>
            <person name="Yadav A."/>
        </authorList>
    </citation>
    <scope>NUCLEOTIDE SEQUENCE [LARGE SCALE GENOMIC DNA]</scope>
    <source>
        <strain evidence="14 15">UniB3</strain>
    </source>
</reference>
<evidence type="ECO:0000256" key="6">
    <source>
        <dbReference type="ARBA" id="ARBA00022683"/>
    </source>
</evidence>
<proteinExistence type="predicted"/>
<dbReference type="GO" id="GO:0016301">
    <property type="term" value="F:kinase activity"/>
    <property type="evidence" value="ECO:0007669"/>
    <property type="project" value="UniProtKB-KW"/>
</dbReference>
<protein>
    <recommendedName>
        <fullName evidence="9">Ascorbate-specific PTS system EIIA component</fullName>
    </recommendedName>
    <alternativeName>
        <fullName evidence="10">Ascorbate-specific phosphotransferase enzyme IIA component</fullName>
    </alternativeName>
</protein>
<evidence type="ECO:0000256" key="9">
    <source>
        <dbReference type="ARBA" id="ARBA00041175"/>
    </source>
</evidence>
<dbReference type="InterPro" id="IPR013011">
    <property type="entry name" value="PTS_EIIB_2"/>
</dbReference>
<feature type="domain" description="PTS EIIA type-2" evidence="11">
    <location>
        <begin position="536"/>
        <end position="677"/>
    </location>
</feature>
<evidence type="ECO:0000256" key="5">
    <source>
        <dbReference type="ARBA" id="ARBA00022679"/>
    </source>
</evidence>
<evidence type="ECO:0000259" key="13">
    <source>
        <dbReference type="PROSITE" id="PS51372"/>
    </source>
</evidence>
<dbReference type="PANTHER" id="PTHR36203">
    <property type="entry name" value="ASCORBATE-SPECIFIC PTS SYSTEM EIIA COMPONENT"/>
    <property type="match status" value="1"/>
</dbReference>
<dbReference type="PROSITE" id="PS51372">
    <property type="entry name" value="PRD_2"/>
    <property type="match status" value="2"/>
</dbReference>
<feature type="domain" description="PTS EIIB type-2" evidence="12">
    <location>
        <begin position="398"/>
        <end position="485"/>
    </location>
</feature>
<evidence type="ECO:0000256" key="8">
    <source>
        <dbReference type="ARBA" id="ARBA00037387"/>
    </source>
</evidence>
<dbReference type="GO" id="GO:0005737">
    <property type="term" value="C:cytoplasm"/>
    <property type="evidence" value="ECO:0007669"/>
    <property type="project" value="UniProtKB-SubCell"/>
</dbReference>
<keyword evidence="6" id="KW-0598">Phosphotransferase system</keyword>
<feature type="domain" description="PRD" evidence="13">
    <location>
        <begin position="183"/>
        <end position="283"/>
    </location>
</feature>
<sequence>MKSELNEIIFHLLVNQSTSLTRIEGDVPDKKISPKEQIHFINKYLRTNKIPPISIDYDGRVKLEDKTREYLYHILKSSKFINLDYLSPEVRMSLIILLLLTSSSYYSLQGLADFVDVSKNTLLNDIKIIKERVKGYSVQVEYSRTKGYKIIGTEYNLRKLLVTELKTLLLHDFAIPLLEKKKFIVRNELFLLEQRLLKVEKALKISFTDEQIEHLPIILTLLIKRMKAYNREWFSEIKRFDLENTNELEILKNIFWDLTDLSEKDKLYLALQVLSSNMLESALDLSRGEDLQFAIDEFLDVVEQNLAIDLIRKKEMKEKLLVHLRPAIYRSWMRLNIQNAIIEQFIEEYSSLFAVISKSVYPLENFAGKPFSKEEIVYLAMHIQAWLYKTQDDREYVFSAMVVCRNGTSVSKFLLETLKGMFPTFRFLGAFAERNFKNYEDEVDFIFATVPLNTTKKLVIVNPVLNKEDRLALKKQIRTSIEKDINKKAKELVHHIKKYLNTDDYEKVSNKIVDFYQETMAEPVIEKHVNDTEQLFTFYPENILFTQTEMDWKSALNIALEPMQKRGSITERYGEKVIELFENDSSRMMIGPSVYLPHAKPSEGVLKEDFSLLVCKHPIYMPDGELAKMIVVIAPEDNNHHVPTLLALNELFLDEHRAEILYKATQPDEILNCLNSATERR</sequence>
<keyword evidence="4" id="KW-0597">Phosphoprotein</keyword>
<keyword evidence="2" id="KW-0813">Transport</keyword>
<keyword evidence="7" id="KW-0418">Kinase</keyword>
<evidence type="ECO:0000256" key="1">
    <source>
        <dbReference type="ARBA" id="ARBA00004496"/>
    </source>
</evidence>
<dbReference type="PROSITE" id="PS51099">
    <property type="entry name" value="PTS_EIIB_TYPE_2"/>
    <property type="match status" value="1"/>
</dbReference>
<dbReference type="SUPFAM" id="SSF55804">
    <property type="entry name" value="Phoshotransferase/anion transport protein"/>
    <property type="match status" value="1"/>
</dbReference>
<keyword evidence="3" id="KW-0963">Cytoplasm</keyword>
<dbReference type="Gene3D" id="1.10.1790.10">
    <property type="entry name" value="PRD domain"/>
    <property type="match status" value="1"/>
</dbReference>
<comment type="caution">
    <text evidence="14">The sequence shown here is derived from an EMBL/GenBank/DDBJ whole genome shotgun (WGS) entry which is preliminary data.</text>
</comment>
<dbReference type="Proteomes" id="UP000588491">
    <property type="component" value="Unassembled WGS sequence"/>
</dbReference>
<comment type="subcellular location">
    <subcellularLocation>
        <location evidence="1">Cytoplasm</location>
    </subcellularLocation>
</comment>
<keyword evidence="15" id="KW-1185">Reference proteome</keyword>
<dbReference type="InterPro" id="IPR036634">
    <property type="entry name" value="PRD_sf"/>
</dbReference>
<dbReference type="AlphaFoldDB" id="A0A7Y0KD04"/>
<evidence type="ECO:0000256" key="4">
    <source>
        <dbReference type="ARBA" id="ARBA00022553"/>
    </source>
</evidence>
<dbReference type="PANTHER" id="PTHR36203:SF1">
    <property type="entry name" value="ASCORBATE-SPECIFIC PTS SYSTEM EIIA COMPONENT"/>
    <property type="match status" value="1"/>
</dbReference>
<feature type="domain" description="PRD" evidence="13">
    <location>
        <begin position="286"/>
        <end position="393"/>
    </location>
</feature>
<evidence type="ECO:0000313" key="15">
    <source>
        <dbReference type="Proteomes" id="UP000588491"/>
    </source>
</evidence>
<dbReference type="GO" id="GO:0006355">
    <property type="term" value="P:regulation of DNA-templated transcription"/>
    <property type="evidence" value="ECO:0007669"/>
    <property type="project" value="InterPro"/>
</dbReference>
<name>A0A7Y0KD04_9BACI</name>
<evidence type="ECO:0000256" key="10">
    <source>
        <dbReference type="ARBA" id="ARBA00042072"/>
    </source>
</evidence>
<evidence type="ECO:0000256" key="3">
    <source>
        <dbReference type="ARBA" id="ARBA00022490"/>
    </source>
</evidence>
<dbReference type="InterPro" id="IPR036388">
    <property type="entry name" value="WH-like_DNA-bd_sf"/>
</dbReference>
<dbReference type="InterPro" id="IPR016152">
    <property type="entry name" value="PTrfase/Anion_transptr"/>
</dbReference>
<evidence type="ECO:0000259" key="12">
    <source>
        <dbReference type="PROSITE" id="PS51099"/>
    </source>
</evidence>
<dbReference type="Gene3D" id="3.40.930.10">
    <property type="entry name" value="Mannitol-specific EII, Chain A"/>
    <property type="match status" value="1"/>
</dbReference>
<dbReference type="GO" id="GO:0009401">
    <property type="term" value="P:phosphoenolpyruvate-dependent sugar phosphotransferase system"/>
    <property type="evidence" value="ECO:0007669"/>
    <property type="project" value="UniProtKB-KW"/>
</dbReference>
<dbReference type="InterPro" id="IPR002178">
    <property type="entry name" value="PTS_EIIA_type-2_dom"/>
</dbReference>
<keyword evidence="5" id="KW-0808">Transferase</keyword>
<dbReference type="Pfam" id="PF00874">
    <property type="entry name" value="PRD"/>
    <property type="match status" value="1"/>
</dbReference>
<dbReference type="InterPro" id="IPR011608">
    <property type="entry name" value="PRD"/>
</dbReference>
<dbReference type="Gene3D" id="1.10.10.10">
    <property type="entry name" value="Winged helix-like DNA-binding domain superfamily/Winged helix DNA-binding domain"/>
    <property type="match status" value="1"/>
</dbReference>
<dbReference type="EMBL" id="JABBPK010000001">
    <property type="protein sequence ID" value="NMO79344.1"/>
    <property type="molecule type" value="Genomic_DNA"/>
</dbReference>
<dbReference type="Pfam" id="PF00359">
    <property type="entry name" value="PTS_EIIA_2"/>
    <property type="match status" value="1"/>
</dbReference>
<dbReference type="PROSITE" id="PS51094">
    <property type="entry name" value="PTS_EIIA_TYPE_2"/>
    <property type="match status" value="1"/>
</dbReference>
<dbReference type="SUPFAM" id="SSF63520">
    <property type="entry name" value="PTS-regulatory domain, PRD"/>
    <property type="match status" value="1"/>
</dbReference>
<evidence type="ECO:0000259" key="11">
    <source>
        <dbReference type="PROSITE" id="PS51094"/>
    </source>
</evidence>